<reference evidence="1" key="1">
    <citation type="submission" date="2022-03" db="EMBL/GenBank/DDBJ databases">
        <authorList>
            <person name="Martin H S."/>
        </authorList>
    </citation>
    <scope>NUCLEOTIDE SEQUENCE</scope>
</reference>
<sequence length="108" mass="11845">MYNAPGVIKCTYYPFANGRAARRNIVIGKCSGALESPVLGVIDALIALPERCLLASSAANYRSQYSRCQPDGCCMMHPTPKKAEESDVHPSVVRRHLSTAWSELFLCL</sequence>
<name>A0ABN8IJW0_9NEOP</name>
<organism evidence="1 2">
    <name type="scientific">Iphiclides podalirius</name>
    <name type="common">scarce swallowtail</name>
    <dbReference type="NCBI Taxonomy" id="110791"/>
    <lineage>
        <taxon>Eukaryota</taxon>
        <taxon>Metazoa</taxon>
        <taxon>Ecdysozoa</taxon>
        <taxon>Arthropoda</taxon>
        <taxon>Hexapoda</taxon>
        <taxon>Insecta</taxon>
        <taxon>Pterygota</taxon>
        <taxon>Neoptera</taxon>
        <taxon>Endopterygota</taxon>
        <taxon>Lepidoptera</taxon>
        <taxon>Glossata</taxon>
        <taxon>Ditrysia</taxon>
        <taxon>Papilionoidea</taxon>
        <taxon>Papilionidae</taxon>
        <taxon>Papilioninae</taxon>
        <taxon>Iphiclides</taxon>
    </lineage>
</organism>
<dbReference type="EMBL" id="OW152838">
    <property type="protein sequence ID" value="CAH2059767.1"/>
    <property type="molecule type" value="Genomic_DNA"/>
</dbReference>
<evidence type="ECO:0000313" key="1">
    <source>
        <dbReference type="EMBL" id="CAH2059767.1"/>
    </source>
</evidence>
<protein>
    <submittedName>
        <fullName evidence="1">Uncharacterized protein</fullName>
    </submittedName>
</protein>
<feature type="non-terminal residue" evidence="1">
    <location>
        <position position="108"/>
    </location>
</feature>
<proteinExistence type="predicted"/>
<gene>
    <name evidence="1" type="ORF">IPOD504_LOCUS11014</name>
</gene>
<dbReference type="Proteomes" id="UP000837857">
    <property type="component" value="Chromosome 26"/>
</dbReference>
<keyword evidence="2" id="KW-1185">Reference proteome</keyword>
<evidence type="ECO:0000313" key="2">
    <source>
        <dbReference type="Proteomes" id="UP000837857"/>
    </source>
</evidence>
<accession>A0ABN8IJW0</accession>